<feature type="transmembrane region" description="Helical" evidence="1">
    <location>
        <begin position="31"/>
        <end position="52"/>
    </location>
</feature>
<dbReference type="AlphaFoldDB" id="A0A1I6GTL3"/>
<organism evidence="2 3">
    <name type="scientific">Yoonia tamlensis</name>
    <dbReference type="NCBI Taxonomy" id="390270"/>
    <lineage>
        <taxon>Bacteria</taxon>
        <taxon>Pseudomonadati</taxon>
        <taxon>Pseudomonadota</taxon>
        <taxon>Alphaproteobacteria</taxon>
        <taxon>Rhodobacterales</taxon>
        <taxon>Paracoccaceae</taxon>
        <taxon>Yoonia</taxon>
    </lineage>
</organism>
<proteinExistence type="predicted"/>
<keyword evidence="3" id="KW-1185">Reference proteome</keyword>
<evidence type="ECO:0000313" key="2">
    <source>
        <dbReference type="EMBL" id="SFR45439.1"/>
    </source>
</evidence>
<reference evidence="3" key="1">
    <citation type="submission" date="2016-10" db="EMBL/GenBank/DDBJ databases">
        <authorList>
            <person name="Varghese N."/>
            <person name="Submissions S."/>
        </authorList>
    </citation>
    <scope>NUCLEOTIDE SEQUENCE [LARGE SCALE GENOMIC DNA]</scope>
    <source>
        <strain evidence="3">DSM 26879</strain>
    </source>
</reference>
<gene>
    <name evidence="2" type="ORF">SAMN04488005_2139</name>
</gene>
<keyword evidence="1" id="KW-0812">Transmembrane</keyword>
<protein>
    <submittedName>
        <fullName evidence="2">Uncharacterized protein</fullName>
    </submittedName>
</protein>
<keyword evidence="1" id="KW-0472">Membrane</keyword>
<evidence type="ECO:0000256" key="1">
    <source>
        <dbReference type="SAM" id="Phobius"/>
    </source>
</evidence>
<keyword evidence="1" id="KW-1133">Transmembrane helix</keyword>
<sequence length="116" mass="12361">MGIIVFIAVPPIVTFLILAATSAGKPFLTMLAIFGIFWVLAAGATFPIAPASGPDDWFHGIEVIPLYGALGAALAATVAQAIRWWRLRNGKRPFYLIILIAVLFAAFVITTSLGAF</sequence>
<feature type="transmembrane region" description="Helical" evidence="1">
    <location>
        <begin position="94"/>
        <end position="115"/>
    </location>
</feature>
<dbReference type="STRING" id="390270.SAMN04488005_2139"/>
<dbReference type="EMBL" id="FOYP01000001">
    <property type="protein sequence ID" value="SFR45439.1"/>
    <property type="molecule type" value="Genomic_DNA"/>
</dbReference>
<name>A0A1I6GTL3_9RHOB</name>
<feature type="transmembrane region" description="Helical" evidence="1">
    <location>
        <begin position="6"/>
        <end position="24"/>
    </location>
</feature>
<dbReference type="RefSeq" id="WP_090199731.1">
    <property type="nucleotide sequence ID" value="NZ_FOYP01000001.1"/>
</dbReference>
<accession>A0A1I6GTL3</accession>
<dbReference type="OrthoDB" id="7874989at2"/>
<feature type="transmembrane region" description="Helical" evidence="1">
    <location>
        <begin position="64"/>
        <end position="82"/>
    </location>
</feature>
<dbReference type="Proteomes" id="UP000199478">
    <property type="component" value="Unassembled WGS sequence"/>
</dbReference>
<evidence type="ECO:0000313" key="3">
    <source>
        <dbReference type="Proteomes" id="UP000199478"/>
    </source>
</evidence>